<dbReference type="STRING" id="59895.A0A118G2M5"/>
<feature type="non-terminal residue" evidence="7">
    <location>
        <position position="223"/>
    </location>
</feature>
<dbReference type="EMBL" id="LEKV01009119">
    <property type="protein sequence ID" value="KVF71622.1"/>
    <property type="molecule type" value="Genomic_DNA"/>
</dbReference>
<reference evidence="7 8" key="1">
    <citation type="journal article" date="2016" name="Sci. Rep.">
        <title>The genome sequence of the outbreeding globe artichoke constructed de novo incorporating a phase-aware low-pass sequencing strategy of F1 progeny.</title>
        <authorList>
            <person name="Scaglione D."/>
            <person name="Reyes-Chin-Wo S."/>
            <person name="Acquadro A."/>
            <person name="Froenicke L."/>
            <person name="Portis E."/>
            <person name="Beitel C."/>
            <person name="Tirone M."/>
            <person name="Mauro R."/>
            <person name="Lo Monaco A."/>
            <person name="Mauromicale G."/>
            <person name="Faccioli P."/>
            <person name="Cattivelli L."/>
            <person name="Rieseberg L."/>
            <person name="Michelmore R."/>
            <person name="Lanteri S."/>
        </authorList>
    </citation>
    <scope>NUCLEOTIDE SEQUENCE [LARGE SCALE GENOMIC DNA]</scope>
    <source>
        <strain evidence="7">2C</strain>
    </source>
</reference>
<evidence type="ECO:0000313" key="7">
    <source>
        <dbReference type="EMBL" id="KVF71622.1"/>
    </source>
</evidence>
<evidence type="ECO:0000256" key="4">
    <source>
        <dbReference type="ARBA" id="ARBA00023274"/>
    </source>
</evidence>
<evidence type="ECO:0000256" key="2">
    <source>
        <dbReference type="ARBA" id="ARBA00022528"/>
    </source>
</evidence>
<comment type="caution">
    <text evidence="7">The sequence shown here is derived from an EMBL/GenBank/DDBJ whole genome shotgun (WGS) entry which is preliminary data.</text>
</comment>
<dbReference type="InterPro" id="IPR000552">
    <property type="entry name" value="Ribosomal_eL44"/>
</dbReference>
<evidence type="ECO:0000256" key="1">
    <source>
        <dbReference type="ARBA" id="ARBA00009364"/>
    </source>
</evidence>
<gene>
    <name evidence="7" type="ORF">Ccrd_026707</name>
</gene>
<keyword evidence="2" id="KW-0934">Plastid</keyword>
<evidence type="ECO:0000256" key="3">
    <source>
        <dbReference type="ARBA" id="ARBA00022980"/>
    </source>
</evidence>
<dbReference type="Pfam" id="PF00935">
    <property type="entry name" value="Ribosomal_L44"/>
    <property type="match status" value="1"/>
</dbReference>
<dbReference type="GO" id="GO:0006412">
    <property type="term" value="P:translation"/>
    <property type="evidence" value="ECO:0007669"/>
    <property type="project" value="InterPro"/>
</dbReference>
<keyword evidence="3 5" id="KW-0689">Ribosomal protein</keyword>
<dbReference type="Gramene" id="KVF71622">
    <property type="protein sequence ID" value="KVF71622"/>
    <property type="gene ID" value="Ccrd_026707"/>
</dbReference>
<dbReference type="SUPFAM" id="SSF57829">
    <property type="entry name" value="Zn-binding ribosomal proteins"/>
    <property type="match status" value="1"/>
</dbReference>
<feature type="compositionally biased region" description="Polar residues" evidence="6">
    <location>
        <begin position="166"/>
        <end position="184"/>
    </location>
</feature>
<dbReference type="Proteomes" id="UP000243975">
    <property type="component" value="Unassembled WGS sequence"/>
</dbReference>
<organism evidence="7 8">
    <name type="scientific">Cynara cardunculus var. scolymus</name>
    <name type="common">Globe artichoke</name>
    <name type="synonym">Cynara scolymus</name>
    <dbReference type="NCBI Taxonomy" id="59895"/>
    <lineage>
        <taxon>Eukaryota</taxon>
        <taxon>Viridiplantae</taxon>
        <taxon>Streptophyta</taxon>
        <taxon>Embryophyta</taxon>
        <taxon>Tracheophyta</taxon>
        <taxon>Spermatophyta</taxon>
        <taxon>Magnoliopsida</taxon>
        <taxon>eudicotyledons</taxon>
        <taxon>Gunneridae</taxon>
        <taxon>Pentapetalae</taxon>
        <taxon>asterids</taxon>
        <taxon>campanulids</taxon>
        <taxon>Asterales</taxon>
        <taxon>Asteraceae</taxon>
        <taxon>Carduoideae</taxon>
        <taxon>Cardueae</taxon>
        <taxon>Carduinae</taxon>
        <taxon>Cynara</taxon>
    </lineage>
</organism>
<dbReference type="AlphaFoldDB" id="A0A118G2M5"/>
<proteinExistence type="inferred from homology"/>
<name>A0A118G2M5_CYNCS</name>
<dbReference type="FunFam" id="3.10.450.80:FF:000001">
    <property type="entry name" value="60S ribosomal protein L44"/>
    <property type="match status" value="1"/>
</dbReference>
<dbReference type="GO" id="GO:0003735">
    <property type="term" value="F:structural constituent of ribosome"/>
    <property type="evidence" value="ECO:0007669"/>
    <property type="project" value="InterPro"/>
</dbReference>
<feature type="region of interest" description="Disordered" evidence="6">
    <location>
        <begin position="66"/>
        <end position="92"/>
    </location>
</feature>
<dbReference type="GO" id="GO:1990904">
    <property type="term" value="C:ribonucleoprotein complex"/>
    <property type="evidence" value="ECO:0007669"/>
    <property type="project" value="UniProtKB-KW"/>
</dbReference>
<protein>
    <submittedName>
        <fullName evidence="7">Ribosomal protein L44e</fullName>
    </submittedName>
</protein>
<comment type="similarity">
    <text evidence="1 5">Belongs to the eukaryotic ribosomal protein eL42 family.</text>
</comment>
<sequence length="223" mass="25051">MKPRPGALKHTQRDGETLIAICGCSSRLSTFRSSSAMVNVPKTKKTYCKSKDCRKHTLHKVTQYKKGKDSLAAQGKRRYDRKQSGYGGQTKPVFHKKAKTTKKIVLRLQCQGCKHVSQHPIKTDDGTVYVQFDDPRNIPYTETRPLLRSQSLSHGIHSFISPFGTKASQPSVIQPSRASTSYLRDTQAHSSEPEEHIESSSQQPFDELRVHKNGIVHNNPVAQ</sequence>
<evidence type="ECO:0000256" key="5">
    <source>
        <dbReference type="RuleBase" id="RU000666"/>
    </source>
</evidence>
<dbReference type="PROSITE" id="PS01172">
    <property type="entry name" value="RIBOSOMAL_L44E"/>
    <property type="match status" value="1"/>
</dbReference>
<dbReference type="InterPro" id="IPR053708">
    <property type="entry name" value="Ribosomal_LSU_eL42"/>
</dbReference>
<evidence type="ECO:0000256" key="6">
    <source>
        <dbReference type="SAM" id="MobiDB-lite"/>
    </source>
</evidence>
<keyword evidence="8" id="KW-1185">Reference proteome</keyword>
<accession>A0A118G2M5</accession>
<feature type="region of interest" description="Disordered" evidence="6">
    <location>
        <begin position="164"/>
        <end position="223"/>
    </location>
</feature>
<dbReference type="InterPro" id="IPR011332">
    <property type="entry name" value="Ribosomal_zn-bd"/>
</dbReference>
<evidence type="ECO:0000313" key="8">
    <source>
        <dbReference type="Proteomes" id="UP000243975"/>
    </source>
</evidence>
<keyword evidence="2" id="KW-0150">Chloroplast</keyword>
<dbReference type="Gene3D" id="3.10.450.80">
    <property type="match status" value="1"/>
</dbReference>
<dbReference type="PANTHER" id="PTHR10369">
    <property type="entry name" value="60S RIBOSOMAL PROTEIN L36A/L44"/>
    <property type="match status" value="1"/>
</dbReference>
<dbReference type="GO" id="GO:0005840">
    <property type="term" value="C:ribosome"/>
    <property type="evidence" value="ECO:0007669"/>
    <property type="project" value="UniProtKB-KW"/>
</dbReference>
<keyword evidence="4 5" id="KW-0687">Ribonucleoprotein</keyword>